<dbReference type="EC" id="7.1.1.2" evidence="3 17"/>
<evidence type="ECO:0000256" key="3">
    <source>
        <dbReference type="ARBA" id="ARBA00012944"/>
    </source>
</evidence>
<organism evidence="19">
    <name type="scientific">Paralepetopsis sp</name>
    <dbReference type="NCBI Taxonomy" id="3071116"/>
    <lineage>
        <taxon>Eukaryota</taxon>
        <taxon>Metazoa</taxon>
        <taxon>Spiralia</taxon>
        <taxon>Lophotrochozoa</taxon>
        <taxon>Mollusca</taxon>
        <taxon>Gastropoda</taxon>
        <taxon>Patellogastropoda</taxon>
        <taxon>Lottioidea</taxon>
        <taxon>Neolepetopsidae</taxon>
        <taxon>Paralepetopsis</taxon>
    </lineage>
</organism>
<dbReference type="GO" id="GO:0006120">
    <property type="term" value="P:mitochondrial electron transport, NADH to ubiquinone"/>
    <property type="evidence" value="ECO:0007669"/>
    <property type="project" value="InterPro"/>
</dbReference>
<dbReference type="PRINTS" id="PR01436">
    <property type="entry name" value="NADHDHGNASE2"/>
</dbReference>
<evidence type="ECO:0000256" key="14">
    <source>
        <dbReference type="ARBA" id="ARBA00023128"/>
    </source>
</evidence>
<feature type="transmembrane region" description="Helical" evidence="17">
    <location>
        <begin position="341"/>
        <end position="363"/>
    </location>
</feature>
<keyword evidence="5" id="KW-0813">Transport</keyword>
<comment type="catalytic activity">
    <reaction evidence="16 17">
        <text>a ubiquinone + NADH + 5 H(+)(in) = a ubiquinol + NAD(+) + 4 H(+)(out)</text>
        <dbReference type="Rhea" id="RHEA:29091"/>
        <dbReference type="Rhea" id="RHEA-COMP:9565"/>
        <dbReference type="Rhea" id="RHEA-COMP:9566"/>
        <dbReference type="ChEBI" id="CHEBI:15378"/>
        <dbReference type="ChEBI" id="CHEBI:16389"/>
        <dbReference type="ChEBI" id="CHEBI:17976"/>
        <dbReference type="ChEBI" id="CHEBI:57540"/>
        <dbReference type="ChEBI" id="CHEBI:57945"/>
        <dbReference type="EC" id="7.1.1.2"/>
    </reaction>
</comment>
<dbReference type="Pfam" id="PF00361">
    <property type="entry name" value="Proton_antipo_M"/>
    <property type="match status" value="1"/>
</dbReference>
<geneLocation type="mitochondrion" evidence="19"/>
<keyword evidence="15 17" id="KW-0472">Membrane</keyword>
<evidence type="ECO:0000256" key="9">
    <source>
        <dbReference type="ARBA" id="ARBA00022967"/>
    </source>
</evidence>
<proteinExistence type="inferred from homology"/>
<evidence type="ECO:0000256" key="5">
    <source>
        <dbReference type="ARBA" id="ARBA00022448"/>
    </source>
</evidence>
<evidence type="ECO:0000256" key="4">
    <source>
        <dbReference type="ARBA" id="ARBA00021008"/>
    </source>
</evidence>
<gene>
    <name evidence="19" type="primary">ND2</name>
</gene>
<evidence type="ECO:0000256" key="10">
    <source>
        <dbReference type="ARBA" id="ARBA00022982"/>
    </source>
</evidence>
<sequence>MCVKTFFLTFSVLGVLISVGACNWLFVWVGFELNLIGFIPYLINSDLDFRSENGMKYYLVQAFGSILFAFGSILWVGAGDSFFFISSVYGGDELDGMMRIGYFGVLCVVFSLFLKLGSFPFHYWLPDVVTSNSWSGCLMILSIQKIAPFIVLFSMVDFVSKIVFWLIVFSALSSSIVGGIGGIGESSVCILMAYSSIGHTGWILFSMLLGYSAFMVYFVVYMVLVTCVFVLFSVLNSESVIVVGGADDGDDGGGVMSWSLVVVLLSFGGIPPFLGFLSKWMVISLAMSFGMVFFLFVLIAGSLLSLYYYLVLVFGGFFSGSVVMDKTKGYMGVLVNYSGGWFVYVAISLLLVNLLGSVFCLFFL</sequence>
<feature type="transmembrane region" description="Helical" evidence="17">
    <location>
        <begin position="255"/>
        <end position="277"/>
    </location>
</feature>
<comment type="function">
    <text evidence="17">Core subunit of the mitochondrial membrane respiratory chain NADH dehydrogenase (Complex I) which catalyzes electron transfer from NADH through the respiratory chain, using ubiquinone as an electron acceptor. Essential for the catalytic activity and assembly of complex I.</text>
</comment>
<feature type="transmembrane region" description="Helical" evidence="17">
    <location>
        <begin position="133"/>
        <end position="155"/>
    </location>
</feature>
<dbReference type="AlphaFoldDB" id="A0AA96HRS5"/>
<keyword evidence="9 17" id="KW-1278">Translocase</keyword>
<feature type="transmembrane region" description="Helical" evidence="17">
    <location>
        <begin position="100"/>
        <end position="121"/>
    </location>
</feature>
<evidence type="ECO:0000256" key="13">
    <source>
        <dbReference type="ARBA" id="ARBA00023075"/>
    </source>
</evidence>
<keyword evidence="8 17" id="KW-0999">Mitochondrion inner membrane</keyword>
<dbReference type="PANTHER" id="PTHR46552:SF1">
    <property type="entry name" value="NADH-UBIQUINONE OXIDOREDUCTASE CHAIN 2"/>
    <property type="match status" value="1"/>
</dbReference>
<protein>
    <recommendedName>
        <fullName evidence="4 17">NADH-ubiquinone oxidoreductase chain 2</fullName>
        <ecNumber evidence="3 17">7.1.1.2</ecNumber>
    </recommendedName>
</protein>
<feature type="transmembrane region" description="Helical" evidence="17">
    <location>
        <begin position="289"/>
        <end position="310"/>
    </location>
</feature>
<keyword evidence="12 17" id="KW-0520">NAD</keyword>
<evidence type="ECO:0000256" key="11">
    <source>
        <dbReference type="ARBA" id="ARBA00022989"/>
    </source>
</evidence>
<evidence type="ECO:0000256" key="15">
    <source>
        <dbReference type="ARBA" id="ARBA00023136"/>
    </source>
</evidence>
<dbReference type="InterPro" id="IPR001750">
    <property type="entry name" value="ND/Mrp_TM"/>
</dbReference>
<evidence type="ECO:0000256" key="7">
    <source>
        <dbReference type="ARBA" id="ARBA00022692"/>
    </source>
</evidence>
<dbReference type="GO" id="GO:0008137">
    <property type="term" value="F:NADH dehydrogenase (ubiquinone) activity"/>
    <property type="evidence" value="ECO:0007669"/>
    <property type="project" value="UniProtKB-EC"/>
</dbReference>
<evidence type="ECO:0000259" key="18">
    <source>
        <dbReference type="Pfam" id="PF00361"/>
    </source>
</evidence>
<keyword evidence="6 17" id="KW-0679">Respiratory chain</keyword>
<keyword evidence="7 17" id="KW-0812">Transmembrane</keyword>
<evidence type="ECO:0000256" key="2">
    <source>
        <dbReference type="ARBA" id="ARBA00007012"/>
    </source>
</evidence>
<feature type="transmembrane region" description="Helical" evidence="17">
    <location>
        <begin position="57"/>
        <end position="79"/>
    </location>
</feature>
<feature type="transmembrane region" description="Helical" evidence="17">
    <location>
        <begin position="216"/>
        <end position="235"/>
    </location>
</feature>
<dbReference type="EMBL" id="ON526992">
    <property type="protein sequence ID" value="WNO18591.1"/>
    <property type="molecule type" value="Genomic_DNA"/>
</dbReference>
<evidence type="ECO:0000256" key="12">
    <source>
        <dbReference type="ARBA" id="ARBA00023027"/>
    </source>
</evidence>
<comment type="subcellular location">
    <subcellularLocation>
        <location evidence="1 17">Mitochondrion inner membrane</location>
        <topology evidence="1 17">Multi-pass membrane protein</topology>
    </subcellularLocation>
</comment>
<evidence type="ECO:0000256" key="16">
    <source>
        <dbReference type="ARBA" id="ARBA00049551"/>
    </source>
</evidence>
<dbReference type="InterPro" id="IPR050175">
    <property type="entry name" value="Complex_I_Subunit_2"/>
</dbReference>
<dbReference type="GO" id="GO:0005743">
    <property type="term" value="C:mitochondrial inner membrane"/>
    <property type="evidence" value="ECO:0007669"/>
    <property type="project" value="UniProtKB-SubCell"/>
</dbReference>
<evidence type="ECO:0000256" key="8">
    <source>
        <dbReference type="ARBA" id="ARBA00022792"/>
    </source>
</evidence>
<reference evidence="19" key="1">
    <citation type="submission" date="2022-05" db="EMBL/GenBank/DDBJ databases">
        <authorList>
            <person name="Qi Y."/>
            <person name="Sun J."/>
        </authorList>
    </citation>
    <scope>NUCLEOTIDE SEQUENCE</scope>
</reference>
<keyword evidence="13 17" id="KW-0830">Ubiquinone</keyword>
<keyword evidence="11 17" id="KW-1133">Transmembrane helix</keyword>
<feature type="transmembrane region" description="Helical" evidence="17">
    <location>
        <begin position="7"/>
        <end position="31"/>
    </location>
</feature>
<evidence type="ECO:0000313" key="19">
    <source>
        <dbReference type="EMBL" id="WNO18591.1"/>
    </source>
</evidence>
<accession>A0AA96HRS5</accession>
<dbReference type="InterPro" id="IPR003917">
    <property type="entry name" value="NADH_UbQ_OxRdtase_chain2"/>
</dbReference>
<keyword evidence="14 17" id="KW-0496">Mitochondrion</keyword>
<name>A0AA96HRS5_9GAST</name>
<feature type="transmembrane region" description="Helical" evidence="17">
    <location>
        <begin position="162"/>
        <end position="184"/>
    </location>
</feature>
<feature type="domain" description="NADH:quinone oxidoreductase/Mrp antiporter transmembrane" evidence="18">
    <location>
        <begin position="21"/>
        <end position="304"/>
    </location>
</feature>
<evidence type="ECO:0000256" key="6">
    <source>
        <dbReference type="ARBA" id="ARBA00022660"/>
    </source>
</evidence>
<evidence type="ECO:0000256" key="1">
    <source>
        <dbReference type="ARBA" id="ARBA00004448"/>
    </source>
</evidence>
<dbReference type="PANTHER" id="PTHR46552">
    <property type="entry name" value="NADH-UBIQUINONE OXIDOREDUCTASE CHAIN 2"/>
    <property type="match status" value="1"/>
</dbReference>
<keyword evidence="10 17" id="KW-0249">Electron transport</keyword>
<comment type="similarity">
    <text evidence="2 17">Belongs to the complex I subunit 2 family.</text>
</comment>
<evidence type="ECO:0000256" key="17">
    <source>
        <dbReference type="RuleBase" id="RU003403"/>
    </source>
</evidence>